<name>A0A3E2DKP8_9ACTN</name>
<gene>
    <name evidence="2" type="ORF">CHT91_04080</name>
    <name evidence="1" type="ORF">V7F78_02840</name>
</gene>
<comment type="caution">
    <text evidence="2">The sequence shown here is derived from an EMBL/GenBank/DDBJ whole genome shotgun (WGS) entry which is preliminary data.</text>
</comment>
<dbReference type="EMBL" id="NOWI01000003">
    <property type="protein sequence ID" value="RFT45987.1"/>
    <property type="molecule type" value="Genomic_DNA"/>
</dbReference>
<organism evidence="2 3">
    <name type="scientific">Cutibacterium avidum</name>
    <dbReference type="NCBI Taxonomy" id="33010"/>
    <lineage>
        <taxon>Bacteria</taxon>
        <taxon>Bacillati</taxon>
        <taxon>Actinomycetota</taxon>
        <taxon>Actinomycetes</taxon>
        <taxon>Propionibacteriales</taxon>
        <taxon>Propionibacteriaceae</taxon>
        <taxon>Cutibacterium</taxon>
    </lineage>
</organism>
<evidence type="ECO:0000313" key="1">
    <source>
        <dbReference type="EMBL" id="MEH1545971.1"/>
    </source>
</evidence>
<reference evidence="2 3" key="1">
    <citation type="submission" date="2017-07" db="EMBL/GenBank/DDBJ databases">
        <authorList>
            <person name="Sun Z.S."/>
            <person name="Albrecht U."/>
            <person name="Echele G."/>
            <person name="Lee C.C."/>
        </authorList>
    </citation>
    <scope>NUCLEOTIDE SEQUENCE [LARGE SCALE GENOMIC DNA]</scope>
    <source>
        <strain evidence="2 3">P16-029</strain>
    </source>
</reference>
<dbReference type="EMBL" id="JBAKUA010000003">
    <property type="protein sequence ID" value="MEH1545971.1"/>
    <property type="molecule type" value="Genomic_DNA"/>
</dbReference>
<protein>
    <recommendedName>
        <fullName evidence="4">Lipoprotein LpqE</fullName>
    </recommendedName>
</protein>
<sequence length="166" mass="16762">MIDRRRTTAALAAVGVLGLAACGADPKVLTSYTPAAGVSGESDTVKVQNLLLINGDGQARVSAAVISSKNDKVVGITGQPLKSDNSLAGQSFTVTPVGVDLPAHASVNLTKSDLQAPVEGLSDGLLAKVTIKFANSAPITLDAPVVPSTHPDFEKYAPSGSPSAQS</sequence>
<evidence type="ECO:0000313" key="3">
    <source>
        <dbReference type="Proteomes" id="UP000259211"/>
    </source>
</evidence>
<dbReference type="Proteomes" id="UP000259211">
    <property type="component" value="Unassembled WGS sequence"/>
</dbReference>
<dbReference type="PROSITE" id="PS51257">
    <property type="entry name" value="PROKAR_LIPOPROTEIN"/>
    <property type="match status" value="1"/>
</dbReference>
<evidence type="ECO:0008006" key="4">
    <source>
        <dbReference type="Google" id="ProtNLM"/>
    </source>
</evidence>
<reference evidence="1" key="2">
    <citation type="submission" date="2024-02" db="EMBL/GenBank/DDBJ databases">
        <title>Bacterial skin colonization with Propionibacterium avidum as a risk factor for Periprosthetic Joint Infections - a single-center prospective study.</title>
        <authorList>
            <person name="Achermann Y."/>
        </authorList>
    </citation>
    <scope>NUCLEOTIDE SEQUENCE</scope>
    <source>
        <strain evidence="1">PAVI-2017310195</strain>
    </source>
</reference>
<proteinExistence type="predicted"/>
<evidence type="ECO:0000313" key="2">
    <source>
        <dbReference type="EMBL" id="RFT45987.1"/>
    </source>
</evidence>
<dbReference type="Proteomes" id="UP001309299">
    <property type="component" value="Unassembled WGS sequence"/>
</dbReference>
<accession>A0A3E2DKP8</accession>
<dbReference type="AlphaFoldDB" id="A0A3E2DKP8"/>